<feature type="active site" evidence="1">
    <location>
        <position position="106"/>
    </location>
</feature>
<dbReference type="AlphaFoldDB" id="A0A5K7YD51"/>
<gene>
    <name evidence="2" type="primary">pla</name>
    <name evidence="2" type="ORF">DSCA_08160</name>
</gene>
<keyword evidence="3" id="KW-1185">Reference proteome</keyword>
<dbReference type="SUPFAM" id="SSF69917">
    <property type="entry name" value="OMPT-like"/>
    <property type="match status" value="1"/>
</dbReference>
<sequence>MACFSTLFFSSDGLAQAVTPEKTETIAQARSTVLLEGRVSAAHLTGEAREYVYDASWEGEKGSELIWQIKNVYMVGLGLTVQPFKRLAFNADGWFNVNDGTGEMDDYDWFIRHEDWTHWSHSAQVELDKGRILDVNAQITLAEPGGFTLAAIVGYRYDNWKWTDYGDGVFIYSVNGFRDTVGYLPGDEPGISYEQTYQTPYLGIGISGHFNRLTLQARLTGSTLVKNEAVDHHYHRDMVFYDSFENGDMIALDISGACQLTDHWGIRLGYAYQRYCETTGDTRVVYGDGTTERYLNEAGAELEYHNVSVSFLYSF</sequence>
<dbReference type="GO" id="GO:0004190">
    <property type="term" value="F:aspartic-type endopeptidase activity"/>
    <property type="evidence" value="ECO:0007669"/>
    <property type="project" value="InterPro"/>
</dbReference>
<dbReference type="PIRSF" id="PIRSF001522">
    <property type="entry name" value="Peptidase_A26"/>
    <property type="match status" value="1"/>
</dbReference>
<evidence type="ECO:0000256" key="1">
    <source>
        <dbReference type="PIRSR" id="PIRSR001522-1"/>
    </source>
</evidence>
<feature type="active site" evidence="1">
    <location>
        <position position="233"/>
    </location>
</feature>
<dbReference type="InterPro" id="IPR020080">
    <property type="entry name" value="OM_adhesin/peptidase_omptin"/>
</dbReference>
<protein>
    <submittedName>
        <fullName evidence="2">Outer membrane protease</fullName>
    </submittedName>
</protein>
<dbReference type="KEGG" id="dalk:DSCA_08160"/>
<accession>A0A5K7YD51</accession>
<dbReference type="InterPro" id="IPR000036">
    <property type="entry name" value="Peptidase_A26_omptin"/>
</dbReference>
<dbReference type="GO" id="GO:0006508">
    <property type="term" value="P:proteolysis"/>
    <property type="evidence" value="ECO:0007669"/>
    <property type="project" value="UniProtKB-KW"/>
</dbReference>
<dbReference type="Proteomes" id="UP000427906">
    <property type="component" value="Chromosome"/>
</dbReference>
<dbReference type="GO" id="GO:0009279">
    <property type="term" value="C:cell outer membrane"/>
    <property type="evidence" value="ECO:0007669"/>
    <property type="project" value="InterPro"/>
</dbReference>
<dbReference type="InterPro" id="IPR053724">
    <property type="entry name" value="OMP_A26_sf"/>
</dbReference>
<proteinExistence type="predicted"/>
<feature type="active site" evidence="1">
    <location>
        <position position="231"/>
    </location>
</feature>
<dbReference type="EMBL" id="AP021874">
    <property type="protein sequence ID" value="BBO66886.1"/>
    <property type="molecule type" value="Genomic_DNA"/>
</dbReference>
<dbReference type="Pfam" id="PF01278">
    <property type="entry name" value="Omptin"/>
    <property type="match status" value="1"/>
</dbReference>
<organism evidence="2 3">
    <name type="scientific">Desulfosarcina alkanivorans</name>
    <dbReference type="NCBI Taxonomy" id="571177"/>
    <lineage>
        <taxon>Bacteria</taxon>
        <taxon>Pseudomonadati</taxon>
        <taxon>Thermodesulfobacteriota</taxon>
        <taxon>Desulfobacteria</taxon>
        <taxon>Desulfobacterales</taxon>
        <taxon>Desulfosarcinaceae</taxon>
        <taxon>Desulfosarcina</taxon>
    </lineage>
</organism>
<reference evidence="2 3" key="1">
    <citation type="submission" date="2019-11" db="EMBL/GenBank/DDBJ databases">
        <title>Comparative genomics of hydrocarbon-degrading Desulfosarcina strains.</title>
        <authorList>
            <person name="Watanabe M."/>
            <person name="Kojima H."/>
            <person name="Fukui M."/>
        </authorList>
    </citation>
    <scope>NUCLEOTIDE SEQUENCE [LARGE SCALE GENOMIC DNA]</scope>
    <source>
        <strain evidence="2 3">PL12</strain>
    </source>
</reference>
<keyword evidence="2" id="KW-0378">Hydrolase</keyword>
<evidence type="ECO:0000313" key="3">
    <source>
        <dbReference type="Proteomes" id="UP000427906"/>
    </source>
</evidence>
<dbReference type="Gene3D" id="2.40.128.90">
    <property type="entry name" value="OMPT-like"/>
    <property type="match status" value="1"/>
</dbReference>
<evidence type="ECO:0000313" key="2">
    <source>
        <dbReference type="EMBL" id="BBO66886.1"/>
    </source>
</evidence>
<name>A0A5K7YD51_9BACT</name>
<feature type="active site" evidence="1">
    <location>
        <position position="108"/>
    </location>
</feature>
<dbReference type="PRINTS" id="PR00482">
    <property type="entry name" value="OMPTIN"/>
</dbReference>
<keyword evidence="2" id="KW-0645">Protease</keyword>